<dbReference type="InterPro" id="IPR038103">
    <property type="entry name" value="CDC73_C_sf"/>
</dbReference>
<keyword evidence="4" id="KW-0539">Nucleus</keyword>
<evidence type="ECO:0000256" key="3">
    <source>
        <dbReference type="ARBA" id="ARBA00023163"/>
    </source>
</evidence>
<feature type="region of interest" description="Disordered" evidence="5">
    <location>
        <begin position="177"/>
        <end position="200"/>
    </location>
</feature>
<keyword evidence="3" id="KW-0804">Transcription</keyword>
<dbReference type="AlphaFoldDB" id="A0A1U7LNL6"/>
<accession>A0A1U7LNL6</accession>
<organism evidence="7 8">
    <name type="scientific">Neolecta irregularis (strain DAH-3)</name>
    <dbReference type="NCBI Taxonomy" id="1198029"/>
    <lineage>
        <taxon>Eukaryota</taxon>
        <taxon>Fungi</taxon>
        <taxon>Dikarya</taxon>
        <taxon>Ascomycota</taxon>
        <taxon>Taphrinomycotina</taxon>
        <taxon>Neolectales</taxon>
        <taxon>Neolectaceae</taxon>
        <taxon>Neolecta</taxon>
    </lineage>
</organism>
<evidence type="ECO:0000313" key="8">
    <source>
        <dbReference type="Proteomes" id="UP000186594"/>
    </source>
</evidence>
<comment type="subcellular location">
    <subcellularLocation>
        <location evidence="1">Nucleus</location>
    </subcellularLocation>
</comment>
<evidence type="ECO:0000256" key="2">
    <source>
        <dbReference type="ARBA" id="ARBA00010427"/>
    </source>
</evidence>
<keyword evidence="8" id="KW-1185">Reference proteome</keyword>
<dbReference type="OrthoDB" id="2186602at2759"/>
<keyword evidence="7" id="KW-0132">Cell division</keyword>
<feature type="domain" description="Cell division control protein 73 C-terminal" evidence="6">
    <location>
        <begin position="201"/>
        <end position="358"/>
    </location>
</feature>
<dbReference type="OMA" id="FRPDYWN"/>
<dbReference type="GO" id="GO:0032968">
    <property type="term" value="P:positive regulation of transcription elongation by RNA polymerase II"/>
    <property type="evidence" value="ECO:0007669"/>
    <property type="project" value="TreeGrafter"/>
</dbReference>
<evidence type="ECO:0000256" key="4">
    <source>
        <dbReference type="ARBA" id="ARBA00023242"/>
    </source>
</evidence>
<gene>
    <name evidence="7" type="ORF">NEOLI_003563</name>
</gene>
<dbReference type="InterPro" id="IPR007852">
    <property type="entry name" value="Cdc73/Parafibromin"/>
</dbReference>
<protein>
    <submittedName>
        <fullName evidence="7">Cell division control protein 73</fullName>
    </submittedName>
</protein>
<keyword evidence="7" id="KW-0131">Cell cycle</keyword>
<reference evidence="7 8" key="1">
    <citation type="submission" date="2016-04" db="EMBL/GenBank/DDBJ databases">
        <title>Evolutionary innovation and constraint leading to complex multicellularity in the Ascomycota.</title>
        <authorList>
            <person name="Cisse O."/>
            <person name="Nguyen A."/>
            <person name="Hewitt D.A."/>
            <person name="Jedd G."/>
            <person name="Stajich J.E."/>
        </authorList>
    </citation>
    <scope>NUCLEOTIDE SEQUENCE [LARGE SCALE GENOMIC DNA]</scope>
    <source>
        <strain evidence="7 8">DAH-3</strain>
    </source>
</reference>
<dbReference type="Pfam" id="PF05179">
    <property type="entry name" value="CDC73_C"/>
    <property type="match status" value="1"/>
</dbReference>
<dbReference type="PANTHER" id="PTHR12466">
    <property type="entry name" value="CDC73 DOMAIN PROTEIN"/>
    <property type="match status" value="1"/>
</dbReference>
<feature type="region of interest" description="Disordered" evidence="5">
    <location>
        <begin position="116"/>
        <end position="138"/>
    </location>
</feature>
<dbReference type="STRING" id="1198029.A0A1U7LNL6"/>
<evidence type="ECO:0000313" key="7">
    <source>
        <dbReference type="EMBL" id="OLL24183.1"/>
    </source>
</evidence>
<dbReference type="GO" id="GO:0051301">
    <property type="term" value="P:cell division"/>
    <property type="evidence" value="ECO:0007669"/>
    <property type="project" value="UniProtKB-KW"/>
</dbReference>
<name>A0A1U7LNL6_NEOID</name>
<evidence type="ECO:0000256" key="5">
    <source>
        <dbReference type="SAM" id="MobiDB-lite"/>
    </source>
</evidence>
<evidence type="ECO:0000256" key="1">
    <source>
        <dbReference type="ARBA" id="ARBA00004123"/>
    </source>
</evidence>
<dbReference type="Gene3D" id="3.40.50.11990">
    <property type="entry name" value="RNA polymerase II accessory factor, Cdc73 C-terminal domain"/>
    <property type="match status" value="1"/>
</dbReference>
<dbReference type="GO" id="GO:0016593">
    <property type="term" value="C:Cdc73/Paf1 complex"/>
    <property type="evidence" value="ECO:0007669"/>
    <property type="project" value="EnsemblFungi"/>
</dbReference>
<sequence>MDPLVLLKSAIAAGTPPVLLSSTDPQSAPVPDIRNAQALCFPPSLTFSLDTPTRFANAARKPFSLATVYFAWLLKDANVAEYIAQSSDREIENLSFLEKTDLIAWLEGAPHSDHILSLQDHSPPDLPHKKAPAQKSPKDSALLKIYSHERPVTTRSSLLHGQKAVDFSYVQTIAKESISKSRNKKPPQIQNTLPVQKKPSRNRDPIIILSPSASALITMHNVKSFLEHGNFIPPNIAAQNAGGGRAPDFLAISRKSPRFPDRGMRFTVVDDVEKFKPEYWDRVVCVFTTGQAWQFRTYKWSEPRELFQKVKGVFVQYAGDPQHSAAKDWNVQTIQIERNRRHTDRQVISQFWDHLEAWMESQWSQWPGKQIAARK</sequence>
<dbReference type="Proteomes" id="UP000186594">
    <property type="component" value="Unassembled WGS sequence"/>
</dbReference>
<dbReference type="EMBL" id="LXFE01000943">
    <property type="protein sequence ID" value="OLL24183.1"/>
    <property type="molecule type" value="Genomic_DNA"/>
</dbReference>
<dbReference type="GO" id="GO:0006368">
    <property type="term" value="P:transcription elongation by RNA polymerase II"/>
    <property type="evidence" value="ECO:0007669"/>
    <property type="project" value="InterPro"/>
</dbReference>
<dbReference type="PANTHER" id="PTHR12466:SF8">
    <property type="entry name" value="PARAFIBROMIN"/>
    <property type="match status" value="1"/>
</dbReference>
<proteinExistence type="inferred from homology"/>
<dbReference type="GO" id="GO:0000993">
    <property type="term" value="F:RNA polymerase II complex binding"/>
    <property type="evidence" value="ECO:0007669"/>
    <property type="project" value="TreeGrafter"/>
</dbReference>
<comment type="similarity">
    <text evidence="2">Belongs to the CDC73 family.</text>
</comment>
<comment type="caution">
    <text evidence="7">The sequence shown here is derived from an EMBL/GenBank/DDBJ whole genome shotgun (WGS) entry which is preliminary data.</text>
</comment>
<evidence type="ECO:0000259" key="6">
    <source>
        <dbReference type="Pfam" id="PF05179"/>
    </source>
</evidence>
<dbReference type="InterPro" id="IPR031336">
    <property type="entry name" value="CDC73_C"/>
</dbReference>